<dbReference type="EnsemblPlants" id="AVESA.00010b.r2.2DG0384130.1">
    <property type="protein sequence ID" value="AVESA.00010b.r2.2DG0384130.1.CDS.1"/>
    <property type="gene ID" value="AVESA.00010b.r2.2DG0384130"/>
</dbReference>
<organism evidence="1 2">
    <name type="scientific">Avena sativa</name>
    <name type="common">Oat</name>
    <dbReference type="NCBI Taxonomy" id="4498"/>
    <lineage>
        <taxon>Eukaryota</taxon>
        <taxon>Viridiplantae</taxon>
        <taxon>Streptophyta</taxon>
        <taxon>Embryophyta</taxon>
        <taxon>Tracheophyta</taxon>
        <taxon>Spermatophyta</taxon>
        <taxon>Magnoliopsida</taxon>
        <taxon>Liliopsida</taxon>
        <taxon>Poales</taxon>
        <taxon>Poaceae</taxon>
        <taxon>BOP clade</taxon>
        <taxon>Pooideae</taxon>
        <taxon>Poodae</taxon>
        <taxon>Poeae</taxon>
        <taxon>Poeae Chloroplast Group 1 (Aveneae type)</taxon>
        <taxon>Aveninae</taxon>
        <taxon>Avena</taxon>
    </lineage>
</organism>
<proteinExistence type="predicted"/>
<name>A0ACD5V989_AVESA</name>
<evidence type="ECO:0000313" key="2">
    <source>
        <dbReference type="Proteomes" id="UP001732700"/>
    </source>
</evidence>
<reference evidence="1" key="2">
    <citation type="submission" date="2025-09" db="UniProtKB">
        <authorList>
            <consortium name="EnsemblPlants"/>
        </authorList>
    </citation>
    <scope>IDENTIFICATION</scope>
</reference>
<keyword evidence="2" id="KW-1185">Reference proteome</keyword>
<evidence type="ECO:0000313" key="1">
    <source>
        <dbReference type="EnsemblPlants" id="AVESA.00010b.r2.2DG0384130.1.CDS.1"/>
    </source>
</evidence>
<reference evidence="1" key="1">
    <citation type="submission" date="2021-05" db="EMBL/GenBank/DDBJ databases">
        <authorList>
            <person name="Scholz U."/>
            <person name="Mascher M."/>
            <person name="Fiebig A."/>
        </authorList>
    </citation>
    <scope>NUCLEOTIDE SEQUENCE [LARGE SCALE GENOMIC DNA]</scope>
</reference>
<protein>
    <submittedName>
        <fullName evidence="1">Uncharacterized protein</fullName>
    </submittedName>
</protein>
<accession>A0ACD5V989</accession>
<sequence length="407" mass="46443">MGEQPPADNDWSNLPADVLTTVFCQLEFPDLLRSAAVCTTWRSTVRAVHRLGVYNCPQTPCLIYTTAAGGPRAAELFSLADKNIYRRRIPDPPIGERNIVGSSHGWLVTADARSELHLLNPATGEQLALPPVATIEQVNPVLNHDGGIERYELSFYDATHPRKEYEEPTPYRVDELRHALYLKVVLSCDPSRGDCIAIMIHNPYRQLLFARVGDKKWHWVTTYREYSDCIFQDGAFYAMNLLGGIHRYTIGGSCATRDVIFKDTSPFIAHNVYISGTPSGDVLQIWRMTVYTYREPQELHTTRIEVYKADFDKQKIVAVHSLGDDALFIGHNHTFCISTKDYPQLLPNHVYFTDDDEYWLFDGRDGRRDVGIYSLEDKCVKDVVSPQKWLNWPVPVWITPCFTKILK</sequence>
<dbReference type="Proteomes" id="UP001732700">
    <property type="component" value="Chromosome 2D"/>
</dbReference>